<name>C3Y1B1_BRAFL</name>
<evidence type="ECO:0000256" key="1">
    <source>
        <dbReference type="SAM" id="MobiDB-lite"/>
    </source>
</evidence>
<feature type="region of interest" description="Disordered" evidence="1">
    <location>
        <begin position="66"/>
        <end position="91"/>
    </location>
</feature>
<accession>C3Y1B1</accession>
<organism>
    <name type="scientific">Branchiostoma floridae</name>
    <name type="common">Florida lancelet</name>
    <name type="synonym">Amphioxus</name>
    <dbReference type="NCBI Taxonomy" id="7739"/>
    <lineage>
        <taxon>Eukaryota</taxon>
        <taxon>Metazoa</taxon>
        <taxon>Chordata</taxon>
        <taxon>Cephalochordata</taxon>
        <taxon>Leptocardii</taxon>
        <taxon>Amphioxiformes</taxon>
        <taxon>Branchiostomatidae</taxon>
        <taxon>Branchiostoma</taxon>
    </lineage>
</organism>
<evidence type="ECO:0000313" key="2">
    <source>
        <dbReference type="EMBL" id="EEN65651.1"/>
    </source>
</evidence>
<dbReference type="InParanoid" id="C3Y1B1"/>
<dbReference type="EMBL" id="GG666480">
    <property type="protein sequence ID" value="EEN65651.1"/>
    <property type="molecule type" value="Genomic_DNA"/>
</dbReference>
<dbReference type="AlphaFoldDB" id="C3Y1B1"/>
<proteinExistence type="predicted"/>
<gene>
    <name evidence="2" type="ORF">BRAFLDRAFT_83629</name>
</gene>
<sequence>MQLPPSNISPDTARGVTVIGSDFDEEPETQQADTNVHLQSVAIGTAVLSCCRYWFSKSIDPGETVVQRGQPYQEKPRGPCAPPPRRRQRTSGNKYVNAMRLASLMKSNTGCQGFGICMTRGFLCIALCFESRQAGKLMKRYAFRHINNKYISLGRIRVSKAVDPPAVTSVSRLVSADPREKRARFHRSDLHIQDLLEKSLATLASKIFGPLVKAVNVVVALGTHESSPIKPGPIILGAALRESCGSRGCGSHLPAPAAAGTAAPLRRADRGASAARVSSIPAVCALEFAGMKHEAVDGTMSVYIPPGRGDRGVRIAGRAGILTALTRGAQEDGRIYPAGALSVPNVGSAESLNYKHR</sequence>
<protein>
    <submittedName>
        <fullName evidence="2">Uncharacterized protein</fullName>
    </submittedName>
</protein>
<reference evidence="2" key="1">
    <citation type="journal article" date="2008" name="Nature">
        <title>The amphioxus genome and the evolution of the chordate karyotype.</title>
        <authorList>
            <consortium name="US DOE Joint Genome Institute (JGI-PGF)"/>
            <person name="Putnam N.H."/>
            <person name="Butts T."/>
            <person name="Ferrier D.E.K."/>
            <person name="Furlong R.F."/>
            <person name="Hellsten U."/>
            <person name="Kawashima T."/>
            <person name="Robinson-Rechavi M."/>
            <person name="Shoguchi E."/>
            <person name="Terry A."/>
            <person name="Yu J.-K."/>
            <person name="Benito-Gutierrez E.L."/>
            <person name="Dubchak I."/>
            <person name="Garcia-Fernandez J."/>
            <person name="Gibson-Brown J.J."/>
            <person name="Grigoriev I.V."/>
            <person name="Horton A.C."/>
            <person name="de Jong P.J."/>
            <person name="Jurka J."/>
            <person name="Kapitonov V.V."/>
            <person name="Kohara Y."/>
            <person name="Kuroki Y."/>
            <person name="Lindquist E."/>
            <person name="Lucas S."/>
            <person name="Osoegawa K."/>
            <person name="Pennacchio L.A."/>
            <person name="Salamov A.A."/>
            <person name="Satou Y."/>
            <person name="Sauka-Spengler T."/>
            <person name="Schmutz J."/>
            <person name="Shin-I T."/>
            <person name="Toyoda A."/>
            <person name="Bronner-Fraser M."/>
            <person name="Fujiyama A."/>
            <person name="Holland L.Z."/>
            <person name="Holland P.W.H."/>
            <person name="Satoh N."/>
            <person name="Rokhsar D.S."/>
        </authorList>
    </citation>
    <scope>NUCLEOTIDE SEQUENCE [LARGE SCALE GENOMIC DNA]</scope>
    <source>
        <strain evidence="2">S238N-H82</strain>
        <tissue evidence="2">Testes</tissue>
    </source>
</reference>